<comment type="caution">
    <text evidence="4">The sequence shown here is derived from an EMBL/GenBank/DDBJ whole genome shotgun (WGS) entry which is preliminary data.</text>
</comment>
<dbReference type="PANTHER" id="PTHR43080">
    <property type="entry name" value="CBS DOMAIN-CONTAINING PROTEIN CBSX3, MITOCHONDRIAL"/>
    <property type="match status" value="1"/>
</dbReference>
<proteinExistence type="predicted"/>
<evidence type="ECO:0000256" key="1">
    <source>
        <dbReference type="ARBA" id="ARBA00023122"/>
    </source>
</evidence>
<feature type="domain" description="CBS" evidence="3">
    <location>
        <begin position="136"/>
        <end position="196"/>
    </location>
</feature>
<evidence type="ECO:0000259" key="3">
    <source>
        <dbReference type="PROSITE" id="PS51371"/>
    </source>
</evidence>
<dbReference type="SUPFAM" id="SSF54631">
    <property type="entry name" value="CBS-domain pair"/>
    <property type="match status" value="2"/>
</dbReference>
<dbReference type="Proteomes" id="UP000004221">
    <property type="component" value="Unassembled WGS sequence"/>
</dbReference>
<evidence type="ECO:0000313" key="4">
    <source>
        <dbReference type="EMBL" id="CCF85092.1"/>
    </source>
</evidence>
<dbReference type="InterPro" id="IPR051257">
    <property type="entry name" value="Diverse_CBS-Domain"/>
</dbReference>
<dbReference type="InterPro" id="IPR046342">
    <property type="entry name" value="CBS_dom_sf"/>
</dbReference>
<keyword evidence="5" id="KW-1185">Reference proteome</keyword>
<protein>
    <recommendedName>
        <fullName evidence="3">CBS domain-containing protein</fullName>
    </recommendedName>
</protein>
<gene>
    <name evidence="4" type="ORF">NITHO_4450003</name>
</gene>
<organism evidence="4 5">
    <name type="scientific">Nitrolancea hollandica Lb</name>
    <dbReference type="NCBI Taxonomy" id="1129897"/>
    <lineage>
        <taxon>Bacteria</taxon>
        <taxon>Pseudomonadati</taxon>
        <taxon>Thermomicrobiota</taxon>
        <taxon>Thermomicrobia</taxon>
        <taxon>Sphaerobacterales</taxon>
        <taxon>Sphaerobacterineae</taxon>
        <taxon>Sphaerobacteraceae</taxon>
        <taxon>Nitrolancea</taxon>
    </lineage>
</organism>
<feature type="domain" description="CBS" evidence="3">
    <location>
        <begin position="218"/>
        <end position="271"/>
    </location>
</feature>
<keyword evidence="1 2" id="KW-0129">CBS domain</keyword>
<dbReference type="InterPro" id="IPR000644">
    <property type="entry name" value="CBS_dom"/>
</dbReference>
<dbReference type="PROSITE" id="PS51371">
    <property type="entry name" value="CBS"/>
    <property type="match status" value="3"/>
</dbReference>
<dbReference type="Pfam" id="PF00571">
    <property type="entry name" value="CBS"/>
    <property type="match status" value="4"/>
</dbReference>
<dbReference type="SMART" id="SM00116">
    <property type="entry name" value="CBS"/>
    <property type="match status" value="3"/>
</dbReference>
<dbReference type="EMBL" id="CAGS01000385">
    <property type="protein sequence ID" value="CCF85092.1"/>
    <property type="molecule type" value="Genomic_DNA"/>
</dbReference>
<evidence type="ECO:0000256" key="2">
    <source>
        <dbReference type="PROSITE-ProRule" id="PRU00703"/>
    </source>
</evidence>
<dbReference type="PANTHER" id="PTHR43080:SF29">
    <property type="entry name" value="OS02G0818000 PROTEIN"/>
    <property type="match status" value="1"/>
</dbReference>
<dbReference type="Gene3D" id="3.10.580.10">
    <property type="entry name" value="CBS-domain"/>
    <property type="match status" value="2"/>
</dbReference>
<evidence type="ECO:0000313" key="5">
    <source>
        <dbReference type="Proteomes" id="UP000004221"/>
    </source>
</evidence>
<dbReference type="AlphaFoldDB" id="I4EK80"/>
<feature type="domain" description="CBS" evidence="3">
    <location>
        <begin position="59"/>
        <end position="116"/>
    </location>
</feature>
<sequence>MPVVNREGRLVGLVTRGDLIERGGLRLRVELLPALDGAAVERELRRLELESPMTAADLMTRDVVTVRPETSLAAAGRLMAEQRLNPLPVVDAGGRVVGIISRVDVLRTVTEPGLGIGLVEPVGSVETGAGTVGAVMSRQVPAVGADAGLGDVLAALASSRQNRVVVVDGERRPIGVITDAELLRRVEPAAQPGLAQVLMRKLGHREVVPNGARAVDLMLPRGETVRAETPVGEAIRLMLERAYKILPVVDAEGRLVGLVDRADLLRAIVGE</sequence>
<reference evidence="4 5" key="1">
    <citation type="journal article" date="2012" name="ISME J.">
        <title>Nitrification expanded: discovery, physiology and genomics of a nitrite-oxidizing bacterium from the phylum Chloroflexi.</title>
        <authorList>
            <person name="Sorokin D.Y."/>
            <person name="Lucker S."/>
            <person name="Vejmelkova D."/>
            <person name="Kostrikina N.A."/>
            <person name="Kleerebezem R."/>
            <person name="Rijpstra W.I."/>
            <person name="Damste J.S."/>
            <person name="Le Paslier D."/>
            <person name="Muyzer G."/>
            <person name="Wagner M."/>
            <person name="van Loosdrecht M.C."/>
            <person name="Daims H."/>
        </authorList>
    </citation>
    <scope>NUCLEOTIDE SEQUENCE [LARGE SCALE GENOMIC DNA]</scope>
    <source>
        <strain evidence="5">none</strain>
    </source>
</reference>
<accession>I4EK80</accession>
<name>I4EK80_9BACT</name>